<evidence type="ECO:0000313" key="3">
    <source>
        <dbReference type="Proteomes" id="UP000006683"/>
    </source>
</evidence>
<gene>
    <name evidence="2" type="ordered locus">Fbal_2082</name>
</gene>
<dbReference type="AlphaFoldDB" id="E1SUV8"/>
<sequence>MPRRLAFELTIAMSLMLMGGALATAHISDWSLAITGAVLMGTSLVLRPRSQAQTAAQTASMER</sequence>
<accession>E1SUV8</accession>
<evidence type="ECO:0000313" key="2">
    <source>
        <dbReference type="EMBL" id="ADN76285.1"/>
    </source>
</evidence>
<protein>
    <submittedName>
        <fullName evidence="2">Uncharacterized protein</fullName>
    </submittedName>
</protein>
<dbReference type="EMBL" id="CP002209">
    <property type="protein sequence ID" value="ADN76285.1"/>
    <property type="molecule type" value="Genomic_DNA"/>
</dbReference>
<keyword evidence="1" id="KW-0812">Transmembrane</keyword>
<dbReference type="Proteomes" id="UP000006683">
    <property type="component" value="Chromosome"/>
</dbReference>
<proteinExistence type="predicted"/>
<dbReference type="GeneID" id="67182289"/>
<dbReference type="HOGENOM" id="CLU_2879233_0_0_6"/>
<keyword evidence="1" id="KW-0472">Membrane</keyword>
<keyword evidence="3" id="KW-1185">Reference proteome</keyword>
<feature type="transmembrane region" description="Helical" evidence="1">
    <location>
        <begin position="5"/>
        <end position="24"/>
    </location>
</feature>
<organism evidence="2 3">
    <name type="scientific">Ferrimonas balearica (strain DSM 9799 / CCM 4581 / KCTC 23876 / PAT)</name>
    <dbReference type="NCBI Taxonomy" id="550540"/>
    <lineage>
        <taxon>Bacteria</taxon>
        <taxon>Pseudomonadati</taxon>
        <taxon>Pseudomonadota</taxon>
        <taxon>Gammaproteobacteria</taxon>
        <taxon>Alteromonadales</taxon>
        <taxon>Ferrimonadaceae</taxon>
        <taxon>Ferrimonas</taxon>
    </lineage>
</organism>
<keyword evidence="1" id="KW-1133">Transmembrane helix</keyword>
<dbReference type="KEGG" id="fbl:Fbal_2082"/>
<evidence type="ECO:0000256" key="1">
    <source>
        <dbReference type="SAM" id="Phobius"/>
    </source>
</evidence>
<dbReference type="STRING" id="550540.Fbal_2082"/>
<name>E1SUV8_FERBD</name>
<reference evidence="2 3" key="1">
    <citation type="journal article" date="2010" name="Stand. Genomic Sci.">
        <title>Complete genome sequence of Ferrimonas balearica type strain (PAT).</title>
        <authorList>
            <person name="Nolan M."/>
            <person name="Sikorski J."/>
            <person name="Davenport K."/>
            <person name="Lucas S."/>
            <person name="Glavina Del Rio T."/>
            <person name="Tice H."/>
            <person name="Cheng J."/>
            <person name="Goodwin L."/>
            <person name="Pitluck S."/>
            <person name="Liolios K."/>
            <person name="Ivanova N."/>
            <person name="Mavromatis K."/>
            <person name="Ovchinnikova G."/>
            <person name="Pati A."/>
            <person name="Chen A."/>
            <person name="Palaniappan K."/>
            <person name="Land M."/>
            <person name="Hauser L."/>
            <person name="Chang Y."/>
            <person name="Jeffries C."/>
            <person name="Tapia R."/>
            <person name="Brettin T."/>
            <person name="Detter J."/>
            <person name="Han C."/>
            <person name="Yasawong M."/>
            <person name="Rohde M."/>
            <person name="Tindall B."/>
            <person name="Goker M."/>
            <person name="Woyke T."/>
            <person name="Bristow J."/>
            <person name="Eisen J."/>
            <person name="Markowitz V."/>
            <person name="Hugenholtz P."/>
            <person name="Kyrpides N."/>
            <person name="Klenk H."/>
            <person name="Lapidus A."/>
        </authorList>
    </citation>
    <scope>NUCLEOTIDE SEQUENCE [LARGE SCALE GENOMIC DNA]</scope>
    <source>
        <strain evidence="3">DSM 9799 / CCM 4581 / KCTC 23876 / PAT</strain>
    </source>
</reference>
<dbReference type="RefSeq" id="WP_013345591.1">
    <property type="nucleotide sequence ID" value="NC_014541.1"/>
</dbReference>